<evidence type="ECO:0000259" key="1">
    <source>
        <dbReference type="Pfam" id="PF13976"/>
    </source>
</evidence>
<comment type="caution">
    <text evidence="3">The sequence shown here is derived from an EMBL/GenBank/DDBJ whole genome shotgun (WGS) entry which is preliminary data.</text>
</comment>
<dbReference type="Pfam" id="PF13976">
    <property type="entry name" value="gag_pre-integrs"/>
    <property type="match status" value="1"/>
</dbReference>
<sequence length="335" mass="38788">MERSKDEDAIIVVVVVISKAEDEDEEEKMSAKKMRTNDKDELTLLMARHDEQEEMTKSWHIDSATSDHMTGEEHLFVEMEQSKGNVTFGDESKAPVKEKVKILIRTKDERHQYISNVYNVPNLKSNILSVRKLLEKNYDIHFEDCSATLRTQEGKLIAKVSITKNQMFILNIQHDEAKCLDSCVDDHSWLWHIRYGHLNLGDLKLLSSKEMAKGSSFSKEVTSRAKDPLQLIHTDLCSPITSPSHVFEEAMKSKKWRQAMKKEIKSIKKNDTWEMTTLSKGQKAIRVKCVYKAKKTSKTKWRCTRQDLWQKVENSPNVCEVGNRLSKKIRSTMIK</sequence>
<feature type="domain" description="GAG-pre-integrase" evidence="1">
    <location>
        <begin position="167"/>
        <end position="219"/>
    </location>
</feature>
<dbReference type="InterPro" id="IPR025724">
    <property type="entry name" value="GAG-pre-integrase_dom"/>
</dbReference>
<proteinExistence type="predicted"/>
<dbReference type="InterPro" id="IPR054722">
    <property type="entry name" value="PolX-like_BBD"/>
</dbReference>
<organism evidence="3">
    <name type="scientific">Tanacetum cinerariifolium</name>
    <name type="common">Dalmatian daisy</name>
    <name type="synonym">Chrysanthemum cinerariifolium</name>
    <dbReference type="NCBI Taxonomy" id="118510"/>
    <lineage>
        <taxon>Eukaryota</taxon>
        <taxon>Viridiplantae</taxon>
        <taxon>Streptophyta</taxon>
        <taxon>Embryophyta</taxon>
        <taxon>Tracheophyta</taxon>
        <taxon>Spermatophyta</taxon>
        <taxon>Magnoliopsida</taxon>
        <taxon>eudicotyledons</taxon>
        <taxon>Gunneridae</taxon>
        <taxon>Pentapetalae</taxon>
        <taxon>asterids</taxon>
        <taxon>campanulids</taxon>
        <taxon>Asterales</taxon>
        <taxon>Asteraceae</taxon>
        <taxon>Asteroideae</taxon>
        <taxon>Anthemideae</taxon>
        <taxon>Anthemidinae</taxon>
        <taxon>Tanacetum</taxon>
    </lineage>
</organism>
<reference evidence="3" key="1">
    <citation type="journal article" date="2019" name="Sci. Rep.">
        <title>Draft genome of Tanacetum cinerariifolium, the natural source of mosquito coil.</title>
        <authorList>
            <person name="Yamashiro T."/>
            <person name="Shiraishi A."/>
            <person name="Satake H."/>
            <person name="Nakayama K."/>
        </authorList>
    </citation>
    <scope>NUCLEOTIDE SEQUENCE</scope>
</reference>
<feature type="domain" description="Retrovirus-related Pol polyprotein from transposon TNT 1-94-like beta-barrel" evidence="2">
    <location>
        <begin position="59"/>
        <end position="138"/>
    </location>
</feature>
<dbReference type="EMBL" id="BKCJ010403986">
    <property type="protein sequence ID" value="GFA32009.1"/>
    <property type="molecule type" value="Genomic_DNA"/>
</dbReference>
<evidence type="ECO:0000313" key="3">
    <source>
        <dbReference type="EMBL" id="GFA32009.1"/>
    </source>
</evidence>
<gene>
    <name evidence="3" type="ORF">Tci_603981</name>
</gene>
<accession>A0A699JEC1</accession>
<feature type="non-terminal residue" evidence="3">
    <location>
        <position position="335"/>
    </location>
</feature>
<name>A0A699JEC1_TANCI</name>
<dbReference type="AlphaFoldDB" id="A0A699JEC1"/>
<dbReference type="Pfam" id="PF22936">
    <property type="entry name" value="Pol_BBD"/>
    <property type="match status" value="1"/>
</dbReference>
<protein>
    <submittedName>
        <fullName evidence="3">Retrovirus-related Pol polyprotein from transposon TNT 1-94</fullName>
    </submittedName>
</protein>
<evidence type="ECO:0000259" key="2">
    <source>
        <dbReference type="Pfam" id="PF22936"/>
    </source>
</evidence>